<dbReference type="AlphaFoldDB" id="A0A6J5DEE5"/>
<keyword evidence="1" id="KW-0732">Signal</keyword>
<gene>
    <name evidence="2" type="ORF">LMG29660_01855</name>
</gene>
<evidence type="ECO:0008006" key="4">
    <source>
        <dbReference type="Google" id="ProtNLM"/>
    </source>
</evidence>
<dbReference type="Proteomes" id="UP000494135">
    <property type="component" value="Unassembled WGS sequence"/>
</dbReference>
<organism evidence="2 3">
    <name type="scientific">Burkholderia puraquae</name>
    <dbReference type="NCBI Taxonomy" id="1904757"/>
    <lineage>
        <taxon>Bacteria</taxon>
        <taxon>Pseudomonadati</taxon>
        <taxon>Pseudomonadota</taxon>
        <taxon>Betaproteobacteria</taxon>
        <taxon>Burkholderiales</taxon>
        <taxon>Burkholderiaceae</taxon>
        <taxon>Burkholderia</taxon>
        <taxon>Burkholderia cepacia complex</taxon>
    </lineage>
</organism>
<proteinExistence type="predicted"/>
<evidence type="ECO:0000256" key="1">
    <source>
        <dbReference type="SAM" id="SignalP"/>
    </source>
</evidence>
<dbReference type="EMBL" id="CADIKG010000003">
    <property type="protein sequence ID" value="CAB3752619.1"/>
    <property type="molecule type" value="Genomic_DNA"/>
</dbReference>
<feature type="signal peptide" evidence="1">
    <location>
        <begin position="1"/>
        <end position="19"/>
    </location>
</feature>
<evidence type="ECO:0000313" key="2">
    <source>
        <dbReference type="EMBL" id="CAB3752619.1"/>
    </source>
</evidence>
<protein>
    <recommendedName>
        <fullName evidence="4">Secreted protein</fullName>
    </recommendedName>
</protein>
<name>A0A6J5DEE5_9BURK</name>
<evidence type="ECO:0000313" key="3">
    <source>
        <dbReference type="Proteomes" id="UP000494135"/>
    </source>
</evidence>
<sequence length="217" mass="23737">MINKSILMLLAVLSVCVQAQESVLGESSVLEYANGGHNVYRSLRFQRPDGTTFSPFDEGLRFYKPGANSLSPDRQYLIVSFSAEGDLDDSSGVSVHTEYLCAFLRTKDGCVVHVARDTVCGGEWHPPHQWSINIEPIFDNPPNAADTYAVYASKYKSGYQVSQPPILAYLAEGTAVGNLLACDPPNSGNRSAYSKLLVQLREDGDTENAAKLKEILQ</sequence>
<feature type="chain" id="PRO_5027011140" description="Secreted protein" evidence="1">
    <location>
        <begin position="20"/>
        <end position="217"/>
    </location>
</feature>
<reference evidence="2 3" key="1">
    <citation type="submission" date="2020-04" db="EMBL/GenBank/DDBJ databases">
        <authorList>
            <person name="De Canck E."/>
        </authorList>
    </citation>
    <scope>NUCLEOTIDE SEQUENCE [LARGE SCALE GENOMIC DNA]</scope>
    <source>
        <strain evidence="2 3">LMG 29660</strain>
    </source>
</reference>
<dbReference type="OrthoDB" id="9033036at2"/>
<accession>A0A6J5DEE5</accession>
<dbReference type="RefSeq" id="WP_133059195.1">
    <property type="nucleotide sequence ID" value="NZ_CADIKG010000003.1"/>
</dbReference>